<protein>
    <submittedName>
        <fullName evidence="2">Uncharacterized protein</fullName>
    </submittedName>
</protein>
<feature type="region of interest" description="Disordered" evidence="1">
    <location>
        <begin position="1"/>
        <end position="50"/>
    </location>
</feature>
<organism evidence="2 3">
    <name type="scientific">Ficus carica</name>
    <name type="common">Common fig</name>
    <dbReference type="NCBI Taxonomy" id="3494"/>
    <lineage>
        <taxon>Eukaryota</taxon>
        <taxon>Viridiplantae</taxon>
        <taxon>Streptophyta</taxon>
        <taxon>Embryophyta</taxon>
        <taxon>Tracheophyta</taxon>
        <taxon>Spermatophyta</taxon>
        <taxon>Magnoliopsida</taxon>
        <taxon>eudicotyledons</taxon>
        <taxon>Gunneridae</taxon>
        <taxon>Pentapetalae</taxon>
        <taxon>rosids</taxon>
        <taxon>fabids</taxon>
        <taxon>Rosales</taxon>
        <taxon>Moraceae</taxon>
        <taxon>Ficeae</taxon>
        <taxon>Ficus</taxon>
    </lineage>
</organism>
<accession>A0AA88AC70</accession>
<proteinExistence type="predicted"/>
<comment type="caution">
    <text evidence="2">The sequence shown here is derived from an EMBL/GenBank/DDBJ whole genome shotgun (WGS) entry which is preliminary data.</text>
</comment>
<evidence type="ECO:0000313" key="2">
    <source>
        <dbReference type="EMBL" id="GMN41191.1"/>
    </source>
</evidence>
<keyword evidence="3" id="KW-1185">Reference proteome</keyword>
<dbReference type="EMBL" id="BTGU01000012">
    <property type="protein sequence ID" value="GMN41191.1"/>
    <property type="molecule type" value="Genomic_DNA"/>
</dbReference>
<dbReference type="AlphaFoldDB" id="A0AA88AC70"/>
<dbReference type="Proteomes" id="UP001187192">
    <property type="component" value="Unassembled WGS sequence"/>
</dbReference>
<gene>
    <name evidence="2" type="ORF">TIFTF001_010410</name>
</gene>
<evidence type="ECO:0000313" key="3">
    <source>
        <dbReference type="Proteomes" id="UP001187192"/>
    </source>
</evidence>
<reference evidence="2" key="1">
    <citation type="submission" date="2023-07" db="EMBL/GenBank/DDBJ databases">
        <title>draft genome sequence of fig (Ficus carica).</title>
        <authorList>
            <person name="Takahashi T."/>
            <person name="Nishimura K."/>
        </authorList>
    </citation>
    <scope>NUCLEOTIDE SEQUENCE</scope>
</reference>
<evidence type="ECO:0000256" key="1">
    <source>
        <dbReference type="SAM" id="MobiDB-lite"/>
    </source>
</evidence>
<name>A0AA88AC70_FICCA</name>
<sequence length="96" mass="10859">MTAESNLVDIARAKWSKTKREKRDTAPEAEDDLGGREGVEETAGGRTEAGWAEEASFFRAPVLADLWSRSERSLAKAEERMGFRGLRRRKEEDDDD</sequence>